<feature type="compositionally biased region" description="Basic residues" evidence="1">
    <location>
        <begin position="1526"/>
        <end position="1535"/>
    </location>
</feature>
<feature type="region of interest" description="Disordered" evidence="1">
    <location>
        <begin position="1"/>
        <end position="75"/>
    </location>
</feature>
<dbReference type="InterPro" id="IPR003169">
    <property type="entry name" value="GYF"/>
</dbReference>
<feature type="compositionally biased region" description="Low complexity" evidence="1">
    <location>
        <begin position="1268"/>
        <end position="1285"/>
    </location>
</feature>
<dbReference type="OrthoDB" id="48509at2759"/>
<feature type="compositionally biased region" description="Polar residues" evidence="1">
    <location>
        <begin position="1"/>
        <end position="22"/>
    </location>
</feature>
<dbReference type="Proteomes" id="UP001138500">
    <property type="component" value="Unassembled WGS sequence"/>
</dbReference>
<proteinExistence type="predicted"/>
<feature type="region of interest" description="Disordered" evidence="1">
    <location>
        <begin position="809"/>
        <end position="831"/>
    </location>
</feature>
<feature type="compositionally biased region" description="Basic and acidic residues" evidence="1">
    <location>
        <begin position="1204"/>
        <end position="1215"/>
    </location>
</feature>
<evidence type="ECO:0000259" key="2">
    <source>
        <dbReference type="PROSITE" id="PS50829"/>
    </source>
</evidence>
<feature type="compositionally biased region" description="Polar residues" evidence="1">
    <location>
        <begin position="226"/>
        <end position="235"/>
    </location>
</feature>
<feature type="compositionally biased region" description="Pro residues" evidence="1">
    <location>
        <begin position="1130"/>
        <end position="1150"/>
    </location>
</feature>
<reference evidence="3 4" key="2">
    <citation type="journal article" date="2021" name="Curr. Genet.">
        <title>Genetic response to nitrogen starvation in the aggressive Eucalyptus foliar pathogen Teratosphaeria destructans.</title>
        <authorList>
            <person name="Havenga M."/>
            <person name="Wingfield B.D."/>
            <person name="Wingfield M.J."/>
            <person name="Dreyer L.L."/>
            <person name="Roets F."/>
            <person name="Aylward J."/>
        </authorList>
    </citation>
    <scope>NUCLEOTIDE SEQUENCE [LARGE SCALE GENOMIC DNA]</scope>
    <source>
        <strain evidence="3">CMW44962</strain>
    </source>
</reference>
<dbReference type="PROSITE" id="PS50829">
    <property type="entry name" value="GYF"/>
    <property type="match status" value="1"/>
</dbReference>
<feature type="compositionally biased region" description="Pro residues" evidence="1">
    <location>
        <begin position="238"/>
        <end position="250"/>
    </location>
</feature>
<keyword evidence="4" id="KW-1185">Reference proteome</keyword>
<feature type="compositionally biased region" description="Gly residues" evidence="1">
    <location>
        <begin position="557"/>
        <end position="570"/>
    </location>
</feature>
<dbReference type="InterPro" id="IPR035445">
    <property type="entry name" value="GYF-like_dom_sf"/>
</dbReference>
<evidence type="ECO:0000313" key="3">
    <source>
        <dbReference type="EMBL" id="KAH9844959.1"/>
    </source>
</evidence>
<feature type="compositionally biased region" description="Low complexity" evidence="1">
    <location>
        <begin position="395"/>
        <end position="407"/>
    </location>
</feature>
<feature type="compositionally biased region" description="Low complexity" evidence="1">
    <location>
        <begin position="688"/>
        <end position="719"/>
    </location>
</feature>
<feature type="domain" description="GYF" evidence="2">
    <location>
        <begin position="733"/>
        <end position="788"/>
    </location>
</feature>
<feature type="region of interest" description="Disordered" evidence="1">
    <location>
        <begin position="1483"/>
        <end position="1535"/>
    </location>
</feature>
<feature type="compositionally biased region" description="Polar residues" evidence="1">
    <location>
        <begin position="30"/>
        <end position="39"/>
    </location>
</feature>
<feature type="compositionally biased region" description="Basic and acidic residues" evidence="1">
    <location>
        <begin position="254"/>
        <end position="272"/>
    </location>
</feature>
<feature type="region of interest" description="Disordered" evidence="1">
    <location>
        <begin position="885"/>
        <end position="954"/>
    </location>
</feature>
<dbReference type="InterPro" id="IPR051640">
    <property type="entry name" value="GRB10-interact_GYF"/>
</dbReference>
<dbReference type="SUPFAM" id="SSF55277">
    <property type="entry name" value="GYF domain"/>
    <property type="match status" value="1"/>
</dbReference>
<dbReference type="GO" id="GO:0005829">
    <property type="term" value="C:cytosol"/>
    <property type="evidence" value="ECO:0007669"/>
    <property type="project" value="TreeGrafter"/>
</dbReference>
<dbReference type="PANTHER" id="PTHR14445">
    <property type="entry name" value="GRB10 INTERACTING GYF PROTEIN"/>
    <property type="match status" value="1"/>
</dbReference>
<evidence type="ECO:0000256" key="1">
    <source>
        <dbReference type="SAM" id="MobiDB-lite"/>
    </source>
</evidence>
<feature type="compositionally biased region" description="Polar residues" evidence="1">
    <location>
        <begin position="273"/>
        <end position="286"/>
    </location>
</feature>
<sequence>MAPSTFASAAAGSTQHTLPTRDSGSDWSRRTNGATQTFRRPSGAATLNPLNQTADGSNSSQPARYVPPHRNGTIPETMRYSREEMLAISKQVREQDGGTANGLSALFAGGWRPDMANGSSSAGWNRTEHNRDGQPGPEVCWDKEGSVEPLGLVPMDDEEKELFSTSVNTPLKPAAAGKDGQQSNGIPGRKISVSGGTSTPAGVGVPSPSVTRGFGRRREPSESYPFPNTNQTLSTAGPPEPSRAASPPPSLQRRRTDLKEASKADNGSDDKSSTPFGTLKRTTTGPLSAGLAGPSSPWSNAPQSAGFSPMGSFGNFGLPGTQGTPTEKRTGLGSGRPESRFKNLLGKDSSEDIGSPSVQRKTSMSSLSRVKENDSWRAQEPGTAPVPENEEDMPSGSAALAAGSDLSPPQQRPEVRGIGTPSRSGTQDFGFGAFGMTTDNAHSGFGSNQGFLQGCDFHQQTPAGHRNEPMSPTDTNPYRSPEQHGVDNLVNDDAENEGHDMHKTHLPGLGGFAAHEHHQQLSGLGGLGANIGRMPGVQGPASDRSQTSSVGPNRGFPGLGGLGQLGGSGSAGWPASQPGAFGTPSRPTAGLNAFGSGIFGGAMSELQSPSLAGLGGAGLMNPQSGGGFGGSKMASIFPPAMQEQMRQGDERDQSHERAPQQSFGNLHGIAGPLGAQHEHQQQQYGISGQAPPQSEQGAQQEEQSGHAAAQAPASAASIQPPAPQQRTMVMPDRMRWIYRDPQGQTQGPWTGLEMHDWYKAGFFSPELLVKKYEDPEYEPLAQLIRRIGNSREPFLVPQIGIPHGAPSTTTGPNAWAGGAPPAPGPAPTAAGAQPPFASSFPSFGTTLTADQQNALERRKQEEQYLMARQKEHLAQVQIAQRMSLSGAPGAAHQPGLLPGAVGGQLHHHSSATSLHSQPSFGSMTSPSTFQPSPIQAPSAGAIGQQPGFFDNTFRPPGAAGLGAIGAGVDSLGHIREEEIPGIMDRLSLGHSRAPGAGQFGAPGQPFGHHQQQSQGQDQHSQQVQQMLHDRARLQQEQAEHDAHQQPPTASSEQPGPNERLQQFQQLQGQQPGLDARFQPSMNKTQTVEPQPPAQQPVSSAAAPQAKATQEPLSLTEQVEAAVSAQQSPQPQQPGLPQPFPPAPSQSPLPAPAAQRTGRQSVADQLQTESRDRSQTPSVEISSAAAPAPWAKEPVEAPKGPSLKEIQEMEAKKAAETEAQQAALRKAAFEKELEAQAAAAAATASEHPGLPSSASWGASPATPTNAVSPWAKTAQKPTAPAAKTMAQIQKEEEARKRRLVAAAQAANAQANAMAGLAAPIGGKSYANLAGKVASPPTVNTTVNTGSGAWTTVGAGGKLKTPATPTAPPGMGSRAASSGVVPGAVPQAAARKAPSRTAALNSAGTVNAQEEFRKWAVAELRGDLAKGVSADDFVATLSVLGLDVETLTEAVHSASSTIDSRHFAEEFIRRKKLADKGLIDAAAPTKSASPANAGANGNGGGWSEVAKKGPAKVETTPATESNGAFRVVNKKGKAGRK</sequence>
<feature type="compositionally biased region" description="Low complexity" evidence="1">
    <location>
        <begin position="993"/>
        <end position="1025"/>
    </location>
</feature>
<feature type="region of interest" description="Disordered" evidence="1">
    <location>
        <begin position="1352"/>
        <end position="1377"/>
    </location>
</feature>
<accession>A0A9W7T0U7</accession>
<dbReference type="CDD" id="cd00072">
    <property type="entry name" value="GYF"/>
    <property type="match status" value="1"/>
</dbReference>
<feature type="region of interest" description="Disordered" evidence="1">
    <location>
        <begin position="642"/>
        <end position="725"/>
    </location>
</feature>
<dbReference type="PANTHER" id="PTHR14445:SF36">
    <property type="entry name" value="FI03272P-RELATED"/>
    <property type="match status" value="1"/>
</dbReference>
<dbReference type="SMART" id="SM00444">
    <property type="entry name" value="GYF"/>
    <property type="match status" value="1"/>
</dbReference>
<feature type="compositionally biased region" description="Basic and acidic residues" evidence="1">
    <location>
        <begin position="1027"/>
        <end position="1043"/>
    </location>
</feature>
<name>A0A9W7T0U7_9PEZI</name>
<feature type="region of interest" description="Disordered" evidence="1">
    <location>
        <begin position="117"/>
        <end position="151"/>
    </location>
</feature>
<feature type="region of interest" description="Disordered" evidence="1">
    <location>
        <begin position="537"/>
        <end position="588"/>
    </location>
</feature>
<feature type="compositionally biased region" description="Low complexity" evidence="1">
    <location>
        <begin position="809"/>
        <end position="819"/>
    </location>
</feature>
<feature type="compositionally biased region" description="Low complexity" evidence="1">
    <location>
        <begin position="1234"/>
        <end position="1245"/>
    </location>
</feature>
<protein>
    <submittedName>
        <fullName evidence="3">GYF domain</fullName>
    </submittedName>
</protein>
<feature type="compositionally biased region" description="Low complexity" evidence="1">
    <location>
        <begin position="1095"/>
        <end position="1111"/>
    </location>
</feature>
<feature type="region of interest" description="Disordered" evidence="1">
    <location>
        <begin position="1082"/>
        <end position="1297"/>
    </location>
</feature>
<feature type="compositionally biased region" description="Polar residues" evidence="1">
    <location>
        <begin position="1251"/>
        <end position="1266"/>
    </location>
</feature>
<feature type="compositionally biased region" description="Polar residues" evidence="1">
    <location>
        <begin position="296"/>
        <end position="306"/>
    </location>
</feature>
<reference evidence="3 4" key="1">
    <citation type="journal article" date="2018" name="IMA Fungus">
        <title>IMA Genome-F 10: Nine draft genome sequences of Claviceps purpurea s.lat., including C. arundinis, C. humidiphila, and C. cf. spartinae, pseudomolecules for the pitch canker pathogen Fusarium circinatum, draft genome of Davidsoniella eucalypti, Grosmannia galeiformis, Quambalaria eucalypti, and Teratosphaeria destructans.</title>
        <authorList>
            <person name="Wingfield B.D."/>
            <person name="Liu M."/>
            <person name="Nguyen H.D."/>
            <person name="Lane F.A."/>
            <person name="Morgan S.W."/>
            <person name="De Vos L."/>
            <person name="Wilken P.M."/>
            <person name="Duong T.A."/>
            <person name="Aylward J."/>
            <person name="Coetzee M.P."/>
            <person name="Dadej K."/>
            <person name="De Beer Z.W."/>
            <person name="Findlay W."/>
            <person name="Havenga M."/>
            <person name="Kolarik M."/>
            <person name="Menzies J.G."/>
            <person name="Naidoo K."/>
            <person name="Pochopski O."/>
            <person name="Shoukouhi P."/>
            <person name="Santana Q.C."/>
            <person name="Seifert K.A."/>
            <person name="Soal N."/>
            <person name="Steenkamp E.T."/>
            <person name="Tatham C.T."/>
            <person name="van der Nest M.A."/>
            <person name="Wingfield M.J."/>
        </authorList>
    </citation>
    <scope>NUCLEOTIDE SEQUENCE [LARGE SCALE GENOMIC DNA]</scope>
    <source>
        <strain evidence="3">CMW44962</strain>
    </source>
</reference>
<feature type="region of interest" description="Disordered" evidence="1">
    <location>
        <begin position="987"/>
        <end position="1058"/>
    </location>
</feature>
<feature type="compositionally biased region" description="Polar residues" evidence="1">
    <location>
        <begin position="356"/>
        <end position="368"/>
    </location>
</feature>
<feature type="region of interest" description="Disordered" evidence="1">
    <location>
        <begin position="461"/>
        <end position="480"/>
    </location>
</feature>
<feature type="compositionally biased region" description="Polar residues" evidence="1">
    <location>
        <begin position="1156"/>
        <end position="1167"/>
    </location>
</feature>
<dbReference type="Pfam" id="PF02213">
    <property type="entry name" value="GYF"/>
    <property type="match status" value="1"/>
</dbReference>
<feature type="compositionally biased region" description="Polar residues" evidence="1">
    <location>
        <begin position="48"/>
        <end position="62"/>
    </location>
</feature>
<feature type="compositionally biased region" description="Low complexity" evidence="1">
    <location>
        <begin position="1120"/>
        <end position="1129"/>
    </location>
</feature>
<gene>
    <name evidence="3" type="ORF">Tdes44962_MAKER07008</name>
</gene>
<feature type="compositionally biased region" description="Basic and acidic residues" evidence="1">
    <location>
        <begin position="646"/>
        <end position="658"/>
    </location>
</feature>
<dbReference type="EMBL" id="RIBY02000191">
    <property type="protein sequence ID" value="KAH9844959.1"/>
    <property type="molecule type" value="Genomic_DNA"/>
</dbReference>
<dbReference type="Gene3D" id="3.30.1490.40">
    <property type="match status" value="1"/>
</dbReference>
<comment type="caution">
    <text evidence="3">The sequence shown here is derived from an EMBL/GenBank/DDBJ whole genome shotgun (WGS) entry which is preliminary data.</text>
</comment>
<evidence type="ECO:0000313" key="4">
    <source>
        <dbReference type="Proteomes" id="UP001138500"/>
    </source>
</evidence>
<feature type="region of interest" description="Disordered" evidence="1">
    <location>
        <begin position="167"/>
        <end position="425"/>
    </location>
</feature>
<organism evidence="3 4">
    <name type="scientific">Teratosphaeria destructans</name>
    <dbReference type="NCBI Taxonomy" id="418781"/>
    <lineage>
        <taxon>Eukaryota</taxon>
        <taxon>Fungi</taxon>
        <taxon>Dikarya</taxon>
        <taxon>Ascomycota</taxon>
        <taxon>Pezizomycotina</taxon>
        <taxon>Dothideomycetes</taxon>
        <taxon>Dothideomycetidae</taxon>
        <taxon>Mycosphaerellales</taxon>
        <taxon>Teratosphaeriaceae</taxon>
        <taxon>Teratosphaeria</taxon>
    </lineage>
</organism>
<feature type="compositionally biased region" description="Polar residues" evidence="1">
    <location>
        <begin position="917"/>
        <end position="935"/>
    </location>
</feature>